<gene>
    <name evidence="4" type="ORF">NLU13_4814</name>
</gene>
<keyword evidence="2" id="KW-0812">Transmembrane</keyword>
<comment type="caution">
    <text evidence="4">The sequence shown here is derived from an EMBL/GenBank/DDBJ whole genome shotgun (WGS) entry which is preliminary data.</text>
</comment>
<reference evidence="4" key="1">
    <citation type="submission" date="2022-10" db="EMBL/GenBank/DDBJ databases">
        <title>Determination and structural analysis of whole genome sequence of Sarocladium strictum F4-1.</title>
        <authorList>
            <person name="Hu L."/>
            <person name="Jiang Y."/>
        </authorList>
    </citation>
    <scope>NUCLEOTIDE SEQUENCE</scope>
    <source>
        <strain evidence="4">F4-1</strain>
    </source>
</reference>
<dbReference type="PANTHER" id="PTHR43668:SF5">
    <property type="entry name" value="AMIDOHYDROLASE 3 DOMAIN-CONTAINING PROTEIN"/>
    <property type="match status" value="1"/>
</dbReference>
<dbReference type="GO" id="GO:0004038">
    <property type="term" value="F:allantoinase activity"/>
    <property type="evidence" value="ECO:0007669"/>
    <property type="project" value="TreeGrafter"/>
</dbReference>
<dbReference type="AlphaFoldDB" id="A0AA39GK86"/>
<evidence type="ECO:0000313" key="5">
    <source>
        <dbReference type="Proteomes" id="UP001175261"/>
    </source>
</evidence>
<dbReference type="GO" id="GO:0006145">
    <property type="term" value="P:purine nucleobase catabolic process"/>
    <property type="evidence" value="ECO:0007669"/>
    <property type="project" value="TreeGrafter"/>
</dbReference>
<dbReference type="InterPro" id="IPR032466">
    <property type="entry name" value="Metal_Hydrolase"/>
</dbReference>
<keyword evidence="2" id="KW-0472">Membrane</keyword>
<feature type="region of interest" description="Disordered" evidence="1">
    <location>
        <begin position="532"/>
        <end position="564"/>
    </location>
</feature>
<name>A0AA39GK86_SARSR</name>
<dbReference type="InterPro" id="IPR050138">
    <property type="entry name" value="DHOase/Allantoinase_Hydrolase"/>
</dbReference>
<feature type="transmembrane region" description="Helical" evidence="2">
    <location>
        <begin position="31"/>
        <end position="50"/>
    </location>
</feature>
<dbReference type="EMBL" id="JAPDFR010000003">
    <property type="protein sequence ID" value="KAK0388571.1"/>
    <property type="molecule type" value="Genomic_DNA"/>
</dbReference>
<dbReference type="GO" id="GO:0005737">
    <property type="term" value="C:cytoplasm"/>
    <property type="evidence" value="ECO:0007669"/>
    <property type="project" value="TreeGrafter"/>
</dbReference>
<sequence length="981" mass="107834">MPKEQPLPPSYEAVAYPNRNSPYHVRLRSITLVRTVLWFIFAIAALYAWFSISALSQSPRYEAEGDSVSLSHYHEALGQCKARNVFPSRPDGGVRKANPRWTPASGQNETVVLRNARLFDGERWIPGKVDIVFSKGLIQSVTRTEEKIAVSDAVEFDVHGRFVTPGLVDMHSHHLAMVWPETEATADENEMHESTKELSPAVRIIDSLKAYDQAAKLICSGGITSSLILPGSANIIGGEGIPVKNALFSGEHGEPVVEELLLEYGIPEEERHRYMKMAFGENPRSVWGHTRMGVSWHLREHLELARKLREKQDDYCTRLEMASSWDNGKKAGWTIDHGRYPVDLKLEPTVALLRGRVILQNHNYESQDMEAMIRISKEFGFKIGGFHHATEAWQVPHMLKKEAENITAAIFAEFSGYKWEAFSPSLYAGHILDKAGVRVAYKSDHSIDLLNAKYLLNQAAVAHSFLLPEEKALQAVTSTPAKALDLDFRIGYARPGYDADIAIWNEHPLALGATPLQVFVDGRPQLDQEKVKESLGESFSSQEALNADSRPQVRQELEPTEEEGICSQAARPDRTFVINGIQRAFLDNYPHLAHVTEKPPHEPLQMVIVNGSISCLGSGTDCQDAVLTAKSQATDSILELNLNNGYVTPGLTALTSSLGMREISMLDSTGDGGAENQKIDDPDSLDFAKYGIWLDGKQFARARLGGVTRAITPPRSEIPGLVAGVSVEIGTSGKKTLSDGGIIKGEVALHLNLGDASKFTEGTVSNSIKNLRKMLKDSKQKFNGTIYEDVAQGKMPLLVNCDNKYDMEQLIMVKKDFPEVNLVIVGGKEAPYIAKELAPAKVPVILTANRPGPSAFRSKDAVVGPPLSRSIASYLSEAGVFYAVAIVDGDIMSDFRIHDLLPEAAWAGKYAGLSESAVVKLVTTNIEQILQLETSKDIVVYEGNPLKYGATVVLSFAFDDATGKIEMATCYPREGDVNTIL</sequence>
<dbReference type="Pfam" id="PF01979">
    <property type="entry name" value="Amidohydro_1"/>
    <property type="match status" value="1"/>
</dbReference>
<evidence type="ECO:0000256" key="2">
    <source>
        <dbReference type="SAM" id="Phobius"/>
    </source>
</evidence>
<keyword evidence="2" id="KW-1133">Transmembrane helix</keyword>
<accession>A0AA39GK86</accession>
<evidence type="ECO:0000313" key="4">
    <source>
        <dbReference type="EMBL" id="KAK0388571.1"/>
    </source>
</evidence>
<dbReference type="Gene3D" id="3.20.20.140">
    <property type="entry name" value="Metal-dependent hydrolases"/>
    <property type="match status" value="2"/>
</dbReference>
<protein>
    <recommendedName>
        <fullName evidence="3">Amidohydrolase-related domain-containing protein</fullName>
    </recommendedName>
</protein>
<proteinExistence type="predicted"/>
<dbReference type="Proteomes" id="UP001175261">
    <property type="component" value="Unassembled WGS sequence"/>
</dbReference>
<dbReference type="PANTHER" id="PTHR43668">
    <property type="entry name" value="ALLANTOINASE"/>
    <property type="match status" value="1"/>
</dbReference>
<dbReference type="InterPro" id="IPR006680">
    <property type="entry name" value="Amidohydro-rel"/>
</dbReference>
<organism evidence="4 5">
    <name type="scientific">Sarocladium strictum</name>
    <name type="common">Black bundle disease fungus</name>
    <name type="synonym">Acremonium strictum</name>
    <dbReference type="NCBI Taxonomy" id="5046"/>
    <lineage>
        <taxon>Eukaryota</taxon>
        <taxon>Fungi</taxon>
        <taxon>Dikarya</taxon>
        <taxon>Ascomycota</taxon>
        <taxon>Pezizomycotina</taxon>
        <taxon>Sordariomycetes</taxon>
        <taxon>Hypocreomycetidae</taxon>
        <taxon>Hypocreales</taxon>
        <taxon>Sarocladiaceae</taxon>
        <taxon>Sarocladium</taxon>
    </lineage>
</organism>
<dbReference type="InterPro" id="IPR011059">
    <property type="entry name" value="Metal-dep_hydrolase_composite"/>
</dbReference>
<keyword evidence="5" id="KW-1185">Reference proteome</keyword>
<evidence type="ECO:0000259" key="3">
    <source>
        <dbReference type="Pfam" id="PF01979"/>
    </source>
</evidence>
<feature type="domain" description="Amidohydrolase-related" evidence="3">
    <location>
        <begin position="432"/>
        <end position="523"/>
    </location>
</feature>
<evidence type="ECO:0000256" key="1">
    <source>
        <dbReference type="SAM" id="MobiDB-lite"/>
    </source>
</evidence>
<dbReference type="SUPFAM" id="SSF51556">
    <property type="entry name" value="Metallo-dependent hydrolases"/>
    <property type="match status" value="1"/>
</dbReference>
<dbReference type="SUPFAM" id="SSF51338">
    <property type="entry name" value="Composite domain of metallo-dependent hydrolases"/>
    <property type="match status" value="1"/>
</dbReference>